<dbReference type="InterPro" id="IPR007577">
    <property type="entry name" value="GlycoTrfase_DXD_sugar-bd_CS"/>
</dbReference>
<reference evidence="1" key="1">
    <citation type="submission" date="2019-08" db="EMBL/GenBank/DDBJ databases">
        <title>The improved chromosome-level genome for the pearl oyster Pinctada fucata martensii using PacBio sequencing and Hi-C.</title>
        <authorList>
            <person name="Zheng Z."/>
        </authorList>
    </citation>
    <scope>NUCLEOTIDE SEQUENCE</scope>
    <source>
        <strain evidence="1">ZZ-2019</strain>
        <tissue evidence="1">Adductor muscle</tissue>
    </source>
</reference>
<dbReference type="AlphaFoldDB" id="A0AA88Y9K5"/>
<keyword evidence="2" id="KW-1185">Reference proteome</keyword>
<gene>
    <name evidence="1" type="ORF">FSP39_019566</name>
</gene>
<dbReference type="EMBL" id="VSWD01000006">
    <property type="protein sequence ID" value="KAK3100412.1"/>
    <property type="molecule type" value="Genomic_DNA"/>
</dbReference>
<evidence type="ECO:0008006" key="3">
    <source>
        <dbReference type="Google" id="ProtNLM"/>
    </source>
</evidence>
<dbReference type="SUPFAM" id="SSF53448">
    <property type="entry name" value="Nucleotide-diphospho-sugar transferases"/>
    <property type="match status" value="1"/>
</dbReference>
<dbReference type="InterPro" id="IPR029044">
    <property type="entry name" value="Nucleotide-diphossugar_trans"/>
</dbReference>
<dbReference type="Gene3D" id="3.90.550.20">
    <property type="match status" value="1"/>
</dbReference>
<evidence type="ECO:0000313" key="2">
    <source>
        <dbReference type="Proteomes" id="UP001186944"/>
    </source>
</evidence>
<proteinExistence type="predicted"/>
<evidence type="ECO:0000313" key="1">
    <source>
        <dbReference type="EMBL" id="KAK3100412.1"/>
    </source>
</evidence>
<dbReference type="Pfam" id="PF04488">
    <property type="entry name" value="Gly_transf_sug"/>
    <property type="match status" value="1"/>
</dbReference>
<dbReference type="PANTHER" id="PTHR46830">
    <property type="entry name" value="TRANSFERASE, PUTATIVE-RELATED"/>
    <property type="match status" value="1"/>
</dbReference>
<dbReference type="Proteomes" id="UP001186944">
    <property type="component" value="Unassembled WGS sequence"/>
</dbReference>
<name>A0AA88Y9K5_PINIB</name>
<comment type="caution">
    <text evidence="1">The sequence shown here is derived from an EMBL/GenBank/DDBJ whole genome shotgun (WGS) entry which is preliminary data.</text>
</comment>
<dbReference type="PANTHER" id="PTHR46830:SF2">
    <property type="entry name" value="ALPHA-1,4-N-ACETYLGLUCOSAMINYLTRANSFERASE"/>
    <property type="match status" value="1"/>
</dbReference>
<sequence>MYLSIRSALVILNPEKVFIHGDKKLRGDYFEIIKKDPRVILVNREIPQYIFGHKVHYTAHKSDVIRLDVLLKYGGIYMDWDVIWAKPVDDLISTGYDAIANFDFLRRHNYPHYMNLGVLMAKPNSHFIQFWHDSLRNYRPRAFFHNALELPYKTYEKYPHTVYIEKHLQVICFLMKCHPTWKSQYQSMRKDLSFDWRTEAYAVHFTHPDPPDFANESALLKGKGRFAELGRYILKKSNKFKF</sequence>
<protein>
    <recommendedName>
        <fullName evidence="3">Alpha-1,4-N-acetylglucosaminyltransferase</fullName>
    </recommendedName>
</protein>
<organism evidence="1 2">
    <name type="scientific">Pinctada imbricata</name>
    <name type="common">Atlantic pearl-oyster</name>
    <name type="synonym">Pinctada martensii</name>
    <dbReference type="NCBI Taxonomy" id="66713"/>
    <lineage>
        <taxon>Eukaryota</taxon>
        <taxon>Metazoa</taxon>
        <taxon>Spiralia</taxon>
        <taxon>Lophotrochozoa</taxon>
        <taxon>Mollusca</taxon>
        <taxon>Bivalvia</taxon>
        <taxon>Autobranchia</taxon>
        <taxon>Pteriomorphia</taxon>
        <taxon>Pterioida</taxon>
        <taxon>Pterioidea</taxon>
        <taxon>Pteriidae</taxon>
        <taxon>Pinctada</taxon>
    </lineage>
</organism>
<accession>A0AA88Y9K5</accession>